<reference evidence="2" key="1">
    <citation type="journal article" date="2014" name="Int. J. Syst. Evol. Microbiol.">
        <title>Complete genome sequence of Corynebacterium casei LMG S-19264T (=DSM 44701T), isolated from a smear-ripened cheese.</title>
        <authorList>
            <consortium name="US DOE Joint Genome Institute (JGI-PGF)"/>
            <person name="Walter F."/>
            <person name="Albersmeier A."/>
            <person name="Kalinowski J."/>
            <person name="Ruckert C."/>
        </authorList>
    </citation>
    <scope>NUCLEOTIDE SEQUENCE</scope>
    <source>
        <strain evidence="2">KCTC 12343</strain>
    </source>
</reference>
<dbReference type="InterPro" id="IPR003489">
    <property type="entry name" value="RHF/RaiA"/>
</dbReference>
<dbReference type="EMBL" id="BMWV01000018">
    <property type="protein sequence ID" value="GGY64526.1"/>
    <property type="molecule type" value="Genomic_DNA"/>
</dbReference>
<dbReference type="Pfam" id="PF02482">
    <property type="entry name" value="Ribosomal_S30AE"/>
    <property type="match status" value="1"/>
</dbReference>
<dbReference type="AlphaFoldDB" id="A0A411X2G8"/>
<organism evidence="2 5">
    <name type="scientific">Pseudoduganella albidiflava</name>
    <dbReference type="NCBI Taxonomy" id="321983"/>
    <lineage>
        <taxon>Bacteria</taxon>
        <taxon>Pseudomonadati</taxon>
        <taxon>Pseudomonadota</taxon>
        <taxon>Betaproteobacteria</taxon>
        <taxon>Burkholderiales</taxon>
        <taxon>Oxalobacteraceae</taxon>
        <taxon>Telluria group</taxon>
        <taxon>Pseudoduganella</taxon>
    </lineage>
</organism>
<gene>
    <name evidence="3" type="ORF">EYF70_21890</name>
    <name evidence="2" type="ORF">GCM10007387_53640</name>
</gene>
<name>A0A411X2G8_9BURK</name>
<evidence type="ECO:0000313" key="2">
    <source>
        <dbReference type="EMBL" id="GGY64526.1"/>
    </source>
</evidence>
<dbReference type="OrthoDB" id="121633at2"/>
<dbReference type="EMBL" id="CP036401">
    <property type="protein sequence ID" value="QBI03190.1"/>
    <property type="molecule type" value="Genomic_DNA"/>
</dbReference>
<evidence type="ECO:0000256" key="1">
    <source>
        <dbReference type="SAM" id="MobiDB-lite"/>
    </source>
</evidence>
<protein>
    <submittedName>
        <fullName evidence="2">Ribosomal subunit interface protein</fullName>
    </submittedName>
</protein>
<dbReference type="Proteomes" id="UP000628442">
    <property type="component" value="Unassembled WGS sequence"/>
</dbReference>
<dbReference type="Proteomes" id="UP000292307">
    <property type="component" value="Chromosome"/>
</dbReference>
<feature type="region of interest" description="Disordered" evidence="1">
    <location>
        <begin position="103"/>
        <end position="124"/>
    </location>
</feature>
<accession>A0A411X2G8</accession>
<dbReference type="Gene3D" id="3.30.160.100">
    <property type="entry name" value="Ribosome hibernation promotion factor-like"/>
    <property type="match status" value="1"/>
</dbReference>
<evidence type="ECO:0000313" key="4">
    <source>
        <dbReference type="Proteomes" id="UP000292307"/>
    </source>
</evidence>
<proteinExistence type="predicted"/>
<reference evidence="2" key="3">
    <citation type="submission" date="2022-12" db="EMBL/GenBank/DDBJ databases">
        <authorList>
            <person name="Sun Q."/>
            <person name="Kim S."/>
        </authorList>
    </citation>
    <scope>NUCLEOTIDE SEQUENCE</scope>
    <source>
        <strain evidence="2">KCTC 12343</strain>
    </source>
</reference>
<dbReference type="RefSeq" id="WP_131147293.1">
    <property type="nucleotide sequence ID" value="NZ_BMWV01000018.1"/>
</dbReference>
<evidence type="ECO:0000313" key="5">
    <source>
        <dbReference type="Proteomes" id="UP000628442"/>
    </source>
</evidence>
<sequence>MQVQVNTDKAITHDASLDDHVEGVVRSALERFGEQVTRVEVHLGDNNSSHKSGPNDKRCMMEARVAGIPPIAVTDQAGDLRQAISGASGKLVRALDTAIGKRSDVKHNTPVADLVEPDPVQSDD</sequence>
<dbReference type="SUPFAM" id="SSF69754">
    <property type="entry name" value="Ribosome binding protein Y (YfiA homologue)"/>
    <property type="match status" value="1"/>
</dbReference>
<evidence type="ECO:0000313" key="3">
    <source>
        <dbReference type="EMBL" id="QBI03190.1"/>
    </source>
</evidence>
<dbReference type="InterPro" id="IPR036567">
    <property type="entry name" value="RHF-like"/>
</dbReference>
<keyword evidence="4" id="KW-1185">Reference proteome</keyword>
<reference evidence="3 4" key="2">
    <citation type="submission" date="2019-02" db="EMBL/GenBank/DDBJ databases">
        <title>Draft Genome Sequences of Six Type Strains of the Genus Massilia.</title>
        <authorList>
            <person name="Miess H."/>
            <person name="Frediansyhah A."/>
            <person name="Gross H."/>
        </authorList>
    </citation>
    <scope>NUCLEOTIDE SEQUENCE [LARGE SCALE GENOMIC DNA]</scope>
    <source>
        <strain evidence="3 4">DSM 17472</strain>
    </source>
</reference>